<feature type="compositionally biased region" description="Basic and acidic residues" evidence="1">
    <location>
        <begin position="33"/>
        <end position="46"/>
    </location>
</feature>
<sequence length="67" mass="7501">MAQGRKGAPGSFGAPLDELLPKFGQPDQPRVSVDVHRKPEQAADERQETCRIFILNQKLFEAAQPQR</sequence>
<feature type="region of interest" description="Disordered" evidence="1">
    <location>
        <begin position="1"/>
        <end position="46"/>
    </location>
</feature>
<dbReference type="RefSeq" id="WP_166410509.1">
    <property type="nucleotide sequence ID" value="NZ_CP049869.1"/>
</dbReference>
<proteinExistence type="predicted"/>
<evidence type="ECO:0000313" key="3">
    <source>
        <dbReference type="Proteomes" id="UP000503222"/>
    </source>
</evidence>
<dbReference type="EMBL" id="CP049869">
    <property type="protein sequence ID" value="QIK78115.1"/>
    <property type="molecule type" value="Genomic_DNA"/>
</dbReference>
<gene>
    <name evidence="2" type="ORF">G7077_03500</name>
</gene>
<dbReference type="KEGG" id="spii:G7077_03500"/>
<accession>A0A6G7YMZ3</accession>
<evidence type="ECO:0000256" key="1">
    <source>
        <dbReference type="SAM" id="MobiDB-lite"/>
    </source>
</evidence>
<dbReference type="AlphaFoldDB" id="A0A6G7YMZ3"/>
<protein>
    <submittedName>
        <fullName evidence="2">Uncharacterized protein</fullName>
    </submittedName>
</protein>
<dbReference type="Proteomes" id="UP000503222">
    <property type="component" value="Chromosome"/>
</dbReference>
<name>A0A6G7YMZ3_9SPHN</name>
<keyword evidence="3" id="KW-1185">Reference proteome</keyword>
<organism evidence="2 3">
    <name type="scientific">Sphingomonas piscis</name>
    <dbReference type="NCBI Taxonomy" id="2714943"/>
    <lineage>
        <taxon>Bacteria</taxon>
        <taxon>Pseudomonadati</taxon>
        <taxon>Pseudomonadota</taxon>
        <taxon>Alphaproteobacteria</taxon>
        <taxon>Sphingomonadales</taxon>
        <taxon>Sphingomonadaceae</taxon>
        <taxon>Sphingomonas</taxon>
    </lineage>
</organism>
<evidence type="ECO:0000313" key="2">
    <source>
        <dbReference type="EMBL" id="QIK78115.1"/>
    </source>
</evidence>
<reference evidence="2 3" key="1">
    <citation type="submission" date="2020-03" db="EMBL/GenBank/DDBJ databases">
        <title>Sphingomonas sp. nov., isolated from fish.</title>
        <authorList>
            <person name="Hyun D.-W."/>
            <person name="Bae J.-W."/>
        </authorList>
    </citation>
    <scope>NUCLEOTIDE SEQUENCE [LARGE SCALE GENOMIC DNA]</scope>
    <source>
        <strain evidence="2 3">HDW15B</strain>
    </source>
</reference>